<dbReference type="OrthoDB" id="2081522at2"/>
<feature type="transmembrane region" description="Helical" evidence="1">
    <location>
        <begin position="65"/>
        <end position="86"/>
    </location>
</feature>
<dbReference type="RefSeq" id="WP_151147752.1">
    <property type="nucleotide sequence ID" value="NZ_WAGX01000007.1"/>
</dbReference>
<feature type="transmembrane region" description="Helical" evidence="1">
    <location>
        <begin position="21"/>
        <end position="45"/>
    </location>
</feature>
<name>A0A7V7QJ54_9FIRM</name>
<dbReference type="Proteomes" id="UP000461768">
    <property type="component" value="Unassembled WGS sequence"/>
</dbReference>
<feature type="transmembrane region" description="Helical" evidence="1">
    <location>
        <begin position="159"/>
        <end position="180"/>
    </location>
</feature>
<dbReference type="AlphaFoldDB" id="A0A7V7QJ54"/>
<keyword evidence="1" id="KW-1133">Transmembrane helix</keyword>
<dbReference type="Pfam" id="PF12730">
    <property type="entry name" value="ABC2_membrane_4"/>
    <property type="match status" value="1"/>
</dbReference>
<keyword evidence="1" id="KW-0472">Membrane</keyword>
<gene>
    <name evidence="2" type="ORF">F7O84_16370</name>
</gene>
<evidence type="ECO:0000313" key="2">
    <source>
        <dbReference type="EMBL" id="KAB1435949.1"/>
    </source>
</evidence>
<organism evidence="2 3">
    <name type="scientific">Candidatus Galacturonatibacter soehngenii</name>
    <dbReference type="NCBI Taxonomy" id="2307010"/>
    <lineage>
        <taxon>Bacteria</taxon>
        <taxon>Bacillati</taxon>
        <taxon>Bacillota</taxon>
        <taxon>Clostridia</taxon>
        <taxon>Lachnospirales</taxon>
        <taxon>Lachnospiraceae</taxon>
        <taxon>Candidatus Galacturonatibacter</taxon>
    </lineage>
</organism>
<feature type="transmembrane region" description="Helical" evidence="1">
    <location>
        <begin position="187"/>
        <end position="205"/>
    </location>
</feature>
<keyword evidence="1" id="KW-0812">Transmembrane</keyword>
<evidence type="ECO:0000256" key="1">
    <source>
        <dbReference type="SAM" id="Phobius"/>
    </source>
</evidence>
<evidence type="ECO:0008006" key="4">
    <source>
        <dbReference type="Google" id="ProtNLM"/>
    </source>
</evidence>
<reference evidence="2 3" key="2">
    <citation type="submission" date="2020-02" db="EMBL/GenBank/DDBJ databases">
        <title>Candidatus Galacturonibacter soehngenii shows hetero-acetogenic catabolism of galacturonic acid but lacks a canonical carbon monoxide dehydrogenase/acetyl-CoA synthase complex.</title>
        <authorList>
            <person name="Diender M."/>
            <person name="Stouten G.R."/>
            <person name="Petersen J.F."/>
            <person name="Nielsen P.H."/>
            <person name="Dueholm M.S."/>
            <person name="Pronk J.T."/>
            <person name="Van Loosdrecht M.C.M."/>
        </authorList>
    </citation>
    <scope>NUCLEOTIDE SEQUENCE [LARGE SCALE GENOMIC DNA]</scope>
    <source>
        <strain evidence="2">GalUA</strain>
    </source>
</reference>
<feature type="transmembrane region" description="Helical" evidence="1">
    <location>
        <begin position="115"/>
        <end position="139"/>
    </location>
</feature>
<reference evidence="2 3" key="1">
    <citation type="submission" date="2019-09" db="EMBL/GenBank/DDBJ databases">
        <authorList>
            <person name="Valk L.C."/>
        </authorList>
    </citation>
    <scope>NUCLEOTIDE SEQUENCE [LARGE SCALE GENOMIC DNA]</scope>
    <source>
        <strain evidence="2">GalUA</strain>
    </source>
</reference>
<dbReference type="PANTHER" id="PTHR37305:SF1">
    <property type="entry name" value="MEMBRANE PROTEIN"/>
    <property type="match status" value="1"/>
</dbReference>
<dbReference type="EMBL" id="WAGX01000007">
    <property type="protein sequence ID" value="KAB1435949.1"/>
    <property type="molecule type" value="Genomic_DNA"/>
</dbReference>
<dbReference type="PANTHER" id="PTHR37305">
    <property type="entry name" value="INTEGRAL MEMBRANE PROTEIN-RELATED"/>
    <property type="match status" value="1"/>
</dbReference>
<accession>A0A7V7QJ54</accession>
<feature type="transmembrane region" description="Helical" evidence="1">
    <location>
        <begin position="235"/>
        <end position="261"/>
    </location>
</feature>
<keyword evidence="3" id="KW-1185">Reference proteome</keyword>
<sequence>MTINNRKSSLRNLIKAEYQKIVFLKSSRIFLITLIAASLMLGLIFSLTTSVTQGKAITELSPVDVISACMLGVDVTAIMLIIFAAISNAKEFSTKLIHVTLAVTPNRKKLFLSKLITYFLLGTVISLIVTVLTCLAGQLILVANGRPMVSLADPFLRQFILGTLFMPVFYCLLTVAAVFVFRSSGGAITFSLGIMFVPALVKMFSQSIQKIILPLLPQASLHSLSGTASKGSYEILGIGASILLLLTWIGITSLIATFQFLKKDV</sequence>
<comment type="caution">
    <text evidence="2">The sequence shown here is derived from an EMBL/GenBank/DDBJ whole genome shotgun (WGS) entry which is preliminary data.</text>
</comment>
<evidence type="ECO:0000313" key="3">
    <source>
        <dbReference type="Proteomes" id="UP000461768"/>
    </source>
</evidence>
<proteinExistence type="predicted"/>
<protein>
    <recommendedName>
        <fullName evidence="4">ABC transporter permease</fullName>
    </recommendedName>
</protein>